<keyword evidence="3" id="KW-1185">Reference proteome</keyword>
<sequence>MKLSLTMLALGAAVSAAFLPSQAFAQTPSSSTSATYVERKVGSDQEIIFPEEDSLVGDPLSTYGFGVMPAPRVLRAGLIRPRNNFLPELLKSVENL</sequence>
<proteinExistence type="predicted"/>
<dbReference type="EMBL" id="CP012333">
    <property type="protein sequence ID" value="AKV02175.1"/>
    <property type="molecule type" value="Genomic_DNA"/>
</dbReference>
<feature type="signal peptide" evidence="1">
    <location>
        <begin position="1"/>
        <end position="25"/>
    </location>
</feature>
<accession>A0A0K1Q9T6</accession>
<gene>
    <name evidence="2" type="ORF">AKJ09_08838</name>
</gene>
<name>A0A0K1Q9T6_9BACT</name>
<evidence type="ECO:0000313" key="2">
    <source>
        <dbReference type="EMBL" id="AKV02175.1"/>
    </source>
</evidence>
<organism evidence="2 3">
    <name type="scientific">Labilithrix luteola</name>
    <dbReference type="NCBI Taxonomy" id="1391654"/>
    <lineage>
        <taxon>Bacteria</taxon>
        <taxon>Pseudomonadati</taxon>
        <taxon>Myxococcota</taxon>
        <taxon>Polyangia</taxon>
        <taxon>Polyangiales</taxon>
        <taxon>Labilitrichaceae</taxon>
        <taxon>Labilithrix</taxon>
    </lineage>
</organism>
<evidence type="ECO:0000256" key="1">
    <source>
        <dbReference type="SAM" id="SignalP"/>
    </source>
</evidence>
<dbReference type="KEGG" id="llu:AKJ09_08838"/>
<reference evidence="2 3" key="1">
    <citation type="submission" date="2015-08" db="EMBL/GenBank/DDBJ databases">
        <authorList>
            <person name="Babu N.S."/>
            <person name="Beckwith C.J."/>
            <person name="Beseler K.G."/>
            <person name="Brison A."/>
            <person name="Carone J.V."/>
            <person name="Caskin T.P."/>
            <person name="Diamond M."/>
            <person name="Durham M.E."/>
            <person name="Foxe J.M."/>
            <person name="Go M."/>
            <person name="Henderson B.A."/>
            <person name="Jones I.B."/>
            <person name="McGettigan J.A."/>
            <person name="Micheletti S.J."/>
            <person name="Nasrallah M.E."/>
            <person name="Ortiz D."/>
            <person name="Piller C.R."/>
            <person name="Privatt S.R."/>
            <person name="Schneider S.L."/>
            <person name="Sharp S."/>
            <person name="Smith T.C."/>
            <person name="Stanton J.D."/>
            <person name="Ullery H.E."/>
            <person name="Wilson R.J."/>
            <person name="Serrano M.G."/>
            <person name="Buck G."/>
            <person name="Lee V."/>
            <person name="Wang Y."/>
            <person name="Carvalho R."/>
            <person name="Voegtly L."/>
            <person name="Shi R."/>
            <person name="Duckworth R."/>
            <person name="Johnson A."/>
            <person name="Loviza R."/>
            <person name="Walstead R."/>
            <person name="Shah Z."/>
            <person name="Kiflezghi M."/>
            <person name="Wade K."/>
            <person name="Ball S.L."/>
            <person name="Bradley K.W."/>
            <person name="Asai D.J."/>
            <person name="Bowman C.A."/>
            <person name="Russell D.A."/>
            <person name="Pope W.H."/>
            <person name="Jacobs-Sera D."/>
            <person name="Hendrix R.W."/>
            <person name="Hatfull G.F."/>
        </authorList>
    </citation>
    <scope>NUCLEOTIDE SEQUENCE [LARGE SCALE GENOMIC DNA]</scope>
    <source>
        <strain evidence="2 3">DSM 27648</strain>
    </source>
</reference>
<dbReference type="RefSeq" id="WP_240488785.1">
    <property type="nucleotide sequence ID" value="NZ_CP012333.1"/>
</dbReference>
<dbReference type="AlphaFoldDB" id="A0A0K1Q9T6"/>
<protein>
    <submittedName>
        <fullName evidence="2">Uncharacterized protein</fullName>
    </submittedName>
</protein>
<keyword evidence="1" id="KW-0732">Signal</keyword>
<evidence type="ECO:0000313" key="3">
    <source>
        <dbReference type="Proteomes" id="UP000064967"/>
    </source>
</evidence>
<dbReference type="Proteomes" id="UP000064967">
    <property type="component" value="Chromosome"/>
</dbReference>
<feature type="chain" id="PRO_5005467292" evidence="1">
    <location>
        <begin position="26"/>
        <end position="96"/>
    </location>
</feature>